<dbReference type="InterPro" id="IPR019775">
    <property type="entry name" value="WD40_repeat_CS"/>
</dbReference>
<feature type="domain" description="NACHT" evidence="4">
    <location>
        <begin position="368"/>
        <end position="522"/>
    </location>
</feature>
<dbReference type="PRINTS" id="PR00320">
    <property type="entry name" value="GPROTEINBRPT"/>
</dbReference>
<dbReference type="SUPFAM" id="SSF53167">
    <property type="entry name" value="Purine and uridine phosphorylases"/>
    <property type="match status" value="1"/>
</dbReference>
<dbReference type="RefSeq" id="XP_040696673.1">
    <property type="nucleotide sequence ID" value="XM_040843610.1"/>
</dbReference>
<dbReference type="STRING" id="1036612.A0A1L9T0D8"/>
<dbReference type="Proteomes" id="UP000184356">
    <property type="component" value="Unassembled WGS sequence"/>
</dbReference>
<feature type="repeat" description="WD" evidence="3">
    <location>
        <begin position="1157"/>
        <end position="1189"/>
    </location>
</feature>
<dbReference type="InterPro" id="IPR015943">
    <property type="entry name" value="WD40/YVTN_repeat-like_dom_sf"/>
</dbReference>
<dbReference type="EMBL" id="KV878599">
    <property type="protein sequence ID" value="OJJ52867.1"/>
    <property type="molecule type" value="Genomic_DNA"/>
</dbReference>
<dbReference type="OrthoDB" id="674604at2759"/>
<evidence type="ECO:0000313" key="5">
    <source>
        <dbReference type="EMBL" id="OJJ52867.1"/>
    </source>
</evidence>
<feature type="repeat" description="WD" evidence="3">
    <location>
        <begin position="1239"/>
        <end position="1280"/>
    </location>
</feature>
<dbReference type="SUPFAM" id="SSF50998">
    <property type="entry name" value="Quinoprotein alcohol dehydrogenase-like"/>
    <property type="match status" value="1"/>
</dbReference>
<proteinExistence type="predicted"/>
<dbReference type="InterPro" id="IPR001680">
    <property type="entry name" value="WD40_rpt"/>
</dbReference>
<dbReference type="InterPro" id="IPR007111">
    <property type="entry name" value="NACHT_NTPase"/>
</dbReference>
<dbReference type="Pfam" id="PF24883">
    <property type="entry name" value="NPHP3_N"/>
    <property type="match status" value="1"/>
</dbReference>
<evidence type="ECO:0000259" key="4">
    <source>
        <dbReference type="PROSITE" id="PS50837"/>
    </source>
</evidence>
<dbReference type="InterPro" id="IPR011047">
    <property type="entry name" value="Quinoprotein_ADH-like_sf"/>
</dbReference>
<evidence type="ECO:0000256" key="2">
    <source>
        <dbReference type="ARBA" id="ARBA00022737"/>
    </source>
</evidence>
<feature type="repeat" description="WD" evidence="3">
    <location>
        <begin position="950"/>
        <end position="991"/>
    </location>
</feature>
<feature type="repeat" description="WD" evidence="3">
    <location>
        <begin position="908"/>
        <end position="949"/>
    </location>
</feature>
<dbReference type="Gene3D" id="2.130.10.10">
    <property type="entry name" value="YVTN repeat-like/Quinoprotein amine dehydrogenase"/>
    <property type="match status" value="2"/>
</dbReference>
<keyword evidence="6" id="KW-1185">Reference proteome</keyword>
<dbReference type="InterPro" id="IPR053137">
    <property type="entry name" value="NLR-like"/>
</dbReference>
<dbReference type="CDD" id="cd09008">
    <property type="entry name" value="MTAN"/>
    <property type="match status" value="1"/>
</dbReference>
<dbReference type="Pfam" id="PF01048">
    <property type="entry name" value="PNP_UDP_1"/>
    <property type="match status" value="1"/>
</dbReference>
<dbReference type="PROSITE" id="PS50294">
    <property type="entry name" value="WD_REPEATS_REGION"/>
    <property type="match status" value="3"/>
</dbReference>
<dbReference type="SMART" id="SM00320">
    <property type="entry name" value="WD40"/>
    <property type="match status" value="8"/>
</dbReference>
<dbReference type="InterPro" id="IPR000845">
    <property type="entry name" value="Nucleoside_phosphorylase_d"/>
</dbReference>
<name>A0A1L9T0D8_9EURO</name>
<sequence>MGDFNPPAPLPKEAYTVGVICALALEIQAVRALLDVEHKSLRVRPDDSNIYVLGSLSGHNIVIARSPGIQGKGAAAISATNLTRTFPRVKYHLMVGIGGGVPSRENDIRLGDVVISMPTANNGTVVQYDYAKETDDGFLLKGFLLTPPPVLRAAAYKMQHDDNGLCFSDVAHLLSKRPLEPDVLFQTEFPHPTGVRSCEHCGLAGTVQRVERQTDEPVVFYGLVASGDRVIKTARAREELNRFLGGDVLCFEMEAAGFMHEFPALVIRGISDYADSHKNDTWQPYAAGAAAWCLKAILMNVEPERTFTADQSVDKQLFNEFVTDICESDPQNEMVRIQQSKGTLLDACCKWVIESSELQQWQTGCESSLLWIKGGPGKGKTMTLIGLVQILKNPECPESSISSPAYFFFQSNVPHLNNAVSALRAILWKLFWEHPWLSKYIPDEYQCKRAQKEDIFESPNAFSILTSTLSRILHDESIGKPIIIIDAIDECQAGMDWLLDWIASEASMPESRGKWLLSSRPNIAMTECLRVIPCAQSLSLDDNRPSLDMAVQYFIQDRVGQLAQRKALSEGLRRDIETTLKEKAESTFLWVALICQRLLRCSRRNILKELEGIPAGLMPLYDQSLRQIETHADSLDDTLYKPVLRSIVLAFRPLSIEEVVLAVGLDEVSIADILDLVELCGSFLTLRDNHVFLQHQSVSDYFCNGLGQRIFPCGVGSEHASILDRLVRSMEAKLRRDIYGLQDPGSSIEHITAPKPDPLLGIQYAATYWVEHFRQSLEGILPEVPTDVLAQNNSVQRFLRRHLLHWIEALSLMRQARQAPTVILSLQRTIETYYPDENDFRSLVADAHQFVLYNRPLINVTPLQIYYSGLTFSPQTSVLRSMFKDDIPTWLKNPHNLDEQWSPCLHVLEGHTEAVDRVVFSSDMRFIVTGSEDCTIRVWDAETGACLQTLKGHESWVSDLAVSPESEYIASHSSDQTVRLWNLHSGALQMVLRTKDYIDSMAFSAGGQRLVLLSAAKYVHIWDISNNPVIRTYKLSVSMDCKAVVSDNGRWIASMYDDGIVRVGDLQTGHIKLGVRPERHVSLIKIICGDKDHLFLAGNLAVELWSLETGIRVAYFDPDTDRVLTGQVLPDGSCVAIAAYESMRLWDMGCDTILQTFAGHTEKILDVAISANGQRLASASRDNTIRVWNAASRFATPKPRGTIGALDDLAISPDGQQVASASDEYVKLWDVQTGIIIQDLQHDTIVTSIQFSSDSKHIIVSTAGGRKRLWNCRTGEALQGMTSNLVSTKTAPRAFCSASFDEFPRAFWGERDVPCDGIYYQHPWIMLNGHRVLRVPLTYQPCQFAATDAIAVIGCYTGQVLILDFRSLALNTFPRRGASGVSTTVTR</sequence>
<evidence type="ECO:0000256" key="3">
    <source>
        <dbReference type="PROSITE-ProRule" id="PRU00221"/>
    </source>
</evidence>
<evidence type="ECO:0000313" key="6">
    <source>
        <dbReference type="Proteomes" id="UP000184356"/>
    </source>
</evidence>
<dbReference type="PROSITE" id="PS50837">
    <property type="entry name" value="NACHT"/>
    <property type="match status" value="1"/>
</dbReference>
<protein>
    <recommendedName>
        <fullName evidence="4">NACHT domain-containing protein</fullName>
    </recommendedName>
</protein>
<dbReference type="PROSITE" id="PS00678">
    <property type="entry name" value="WD_REPEATS_1"/>
    <property type="match status" value="1"/>
</dbReference>
<gene>
    <name evidence="5" type="ORF">ASPSYDRAFT_188726</name>
</gene>
<accession>A0A1L9T0D8</accession>
<dbReference type="PROSITE" id="PS50082">
    <property type="entry name" value="WD_REPEATS_2"/>
    <property type="match status" value="4"/>
</dbReference>
<keyword evidence="1 3" id="KW-0853">WD repeat</keyword>
<dbReference type="VEuPathDB" id="FungiDB:ASPSYDRAFT_188726"/>
<dbReference type="InterPro" id="IPR056884">
    <property type="entry name" value="NPHP3-like_N"/>
</dbReference>
<dbReference type="InterPro" id="IPR035994">
    <property type="entry name" value="Nucleoside_phosphorylase_sf"/>
</dbReference>
<dbReference type="Gene3D" id="3.40.50.300">
    <property type="entry name" value="P-loop containing nucleotide triphosphate hydrolases"/>
    <property type="match status" value="1"/>
</dbReference>
<dbReference type="PANTHER" id="PTHR46082">
    <property type="entry name" value="ATP/GTP-BINDING PROTEIN-RELATED"/>
    <property type="match status" value="1"/>
</dbReference>
<dbReference type="PANTHER" id="PTHR46082:SF11">
    <property type="entry name" value="AAA+ ATPASE DOMAIN-CONTAINING PROTEIN-RELATED"/>
    <property type="match status" value="1"/>
</dbReference>
<dbReference type="Pfam" id="PF00400">
    <property type="entry name" value="WD40"/>
    <property type="match status" value="4"/>
</dbReference>
<reference evidence="6" key="1">
    <citation type="journal article" date="2017" name="Genome Biol.">
        <title>Comparative genomics reveals high biological diversity and specific adaptations in the industrially and medically important fungal genus Aspergillus.</title>
        <authorList>
            <person name="de Vries R.P."/>
            <person name="Riley R."/>
            <person name="Wiebenga A."/>
            <person name="Aguilar-Osorio G."/>
            <person name="Amillis S."/>
            <person name="Uchima C.A."/>
            <person name="Anderluh G."/>
            <person name="Asadollahi M."/>
            <person name="Askin M."/>
            <person name="Barry K."/>
            <person name="Battaglia E."/>
            <person name="Bayram O."/>
            <person name="Benocci T."/>
            <person name="Braus-Stromeyer S.A."/>
            <person name="Caldana C."/>
            <person name="Canovas D."/>
            <person name="Cerqueira G.C."/>
            <person name="Chen F."/>
            <person name="Chen W."/>
            <person name="Choi C."/>
            <person name="Clum A."/>
            <person name="Dos Santos R.A."/>
            <person name="Damasio A.R."/>
            <person name="Diallinas G."/>
            <person name="Emri T."/>
            <person name="Fekete E."/>
            <person name="Flipphi M."/>
            <person name="Freyberg S."/>
            <person name="Gallo A."/>
            <person name="Gournas C."/>
            <person name="Habgood R."/>
            <person name="Hainaut M."/>
            <person name="Harispe M.L."/>
            <person name="Henrissat B."/>
            <person name="Hilden K.S."/>
            <person name="Hope R."/>
            <person name="Hossain A."/>
            <person name="Karabika E."/>
            <person name="Karaffa L."/>
            <person name="Karanyi Z."/>
            <person name="Krasevec N."/>
            <person name="Kuo A."/>
            <person name="Kusch H."/>
            <person name="LaButti K."/>
            <person name="Lagendijk E.L."/>
            <person name="Lapidus A."/>
            <person name="Levasseur A."/>
            <person name="Lindquist E."/>
            <person name="Lipzen A."/>
            <person name="Logrieco A.F."/>
            <person name="MacCabe A."/>
            <person name="Maekelae M.R."/>
            <person name="Malavazi I."/>
            <person name="Melin P."/>
            <person name="Meyer V."/>
            <person name="Mielnichuk N."/>
            <person name="Miskei M."/>
            <person name="Molnar A.P."/>
            <person name="Mule G."/>
            <person name="Ngan C.Y."/>
            <person name="Orejas M."/>
            <person name="Orosz E."/>
            <person name="Ouedraogo J.P."/>
            <person name="Overkamp K.M."/>
            <person name="Park H.-S."/>
            <person name="Perrone G."/>
            <person name="Piumi F."/>
            <person name="Punt P.J."/>
            <person name="Ram A.F."/>
            <person name="Ramon A."/>
            <person name="Rauscher S."/>
            <person name="Record E."/>
            <person name="Riano-Pachon D.M."/>
            <person name="Robert V."/>
            <person name="Roehrig J."/>
            <person name="Ruller R."/>
            <person name="Salamov A."/>
            <person name="Salih N.S."/>
            <person name="Samson R.A."/>
            <person name="Sandor E."/>
            <person name="Sanguinetti M."/>
            <person name="Schuetze T."/>
            <person name="Sepcic K."/>
            <person name="Shelest E."/>
            <person name="Sherlock G."/>
            <person name="Sophianopoulou V."/>
            <person name="Squina F.M."/>
            <person name="Sun H."/>
            <person name="Susca A."/>
            <person name="Todd R.B."/>
            <person name="Tsang A."/>
            <person name="Unkles S.E."/>
            <person name="van de Wiele N."/>
            <person name="van Rossen-Uffink D."/>
            <person name="Oliveira J.V."/>
            <person name="Vesth T.C."/>
            <person name="Visser J."/>
            <person name="Yu J.-H."/>
            <person name="Zhou M."/>
            <person name="Andersen M.R."/>
            <person name="Archer D.B."/>
            <person name="Baker S.E."/>
            <person name="Benoit I."/>
            <person name="Brakhage A.A."/>
            <person name="Braus G.H."/>
            <person name="Fischer R."/>
            <person name="Frisvad J.C."/>
            <person name="Goldman G.H."/>
            <person name="Houbraken J."/>
            <person name="Oakley B."/>
            <person name="Pocsi I."/>
            <person name="Scazzocchio C."/>
            <person name="Seiboth B."/>
            <person name="vanKuyk P.A."/>
            <person name="Wortman J."/>
            <person name="Dyer P.S."/>
            <person name="Grigoriev I.V."/>
        </authorList>
    </citation>
    <scope>NUCLEOTIDE SEQUENCE [LARGE SCALE GENOMIC DNA]</scope>
    <source>
        <strain evidence="6">CBS 593.65</strain>
    </source>
</reference>
<dbReference type="InterPro" id="IPR020472">
    <property type="entry name" value="WD40_PAC1"/>
</dbReference>
<dbReference type="InterPro" id="IPR027417">
    <property type="entry name" value="P-loop_NTPase"/>
</dbReference>
<dbReference type="GeneID" id="63759683"/>
<evidence type="ECO:0000256" key="1">
    <source>
        <dbReference type="ARBA" id="ARBA00022574"/>
    </source>
</evidence>
<dbReference type="GO" id="GO:0003824">
    <property type="term" value="F:catalytic activity"/>
    <property type="evidence" value="ECO:0007669"/>
    <property type="project" value="InterPro"/>
</dbReference>
<keyword evidence="2" id="KW-0677">Repeat</keyword>
<dbReference type="Gene3D" id="3.40.50.1580">
    <property type="entry name" value="Nucleoside phosphorylase domain"/>
    <property type="match status" value="1"/>
</dbReference>
<organism evidence="5 6">
    <name type="scientific">Aspergillus sydowii CBS 593.65</name>
    <dbReference type="NCBI Taxonomy" id="1036612"/>
    <lineage>
        <taxon>Eukaryota</taxon>
        <taxon>Fungi</taxon>
        <taxon>Dikarya</taxon>
        <taxon>Ascomycota</taxon>
        <taxon>Pezizomycotina</taxon>
        <taxon>Eurotiomycetes</taxon>
        <taxon>Eurotiomycetidae</taxon>
        <taxon>Eurotiales</taxon>
        <taxon>Aspergillaceae</taxon>
        <taxon>Aspergillus</taxon>
        <taxon>Aspergillus subgen. Nidulantes</taxon>
    </lineage>
</organism>
<dbReference type="CDD" id="cd00200">
    <property type="entry name" value="WD40"/>
    <property type="match status" value="1"/>
</dbReference>
<dbReference type="GO" id="GO:0009116">
    <property type="term" value="P:nucleoside metabolic process"/>
    <property type="evidence" value="ECO:0007669"/>
    <property type="project" value="InterPro"/>
</dbReference>